<dbReference type="SMART" id="SM00420">
    <property type="entry name" value="HTH_DEOR"/>
    <property type="match status" value="1"/>
</dbReference>
<dbReference type="PANTHER" id="PTHR30363">
    <property type="entry name" value="HTH-TYPE TRANSCRIPTIONAL REGULATOR SRLR-RELATED"/>
    <property type="match status" value="1"/>
</dbReference>
<keyword evidence="6" id="KW-1185">Reference proteome</keyword>
<dbReference type="GO" id="GO:0003677">
    <property type="term" value="F:DNA binding"/>
    <property type="evidence" value="ECO:0007669"/>
    <property type="project" value="UniProtKB-KW"/>
</dbReference>
<dbReference type="PROSITE" id="PS00894">
    <property type="entry name" value="HTH_DEOR_1"/>
    <property type="match status" value="1"/>
</dbReference>
<dbReference type="Pfam" id="PF00455">
    <property type="entry name" value="DeoRC"/>
    <property type="match status" value="1"/>
</dbReference>
<dbReference type="AlphaFoldDB" id="A0A9W6DDH2"/>
<dbReference type="InterPro" id="IPR037171">
    <property type="entry name" value="NagB/RpiA_transferase-like"/>
</dbReference>
<dbReference type="Proteomes" id="UP001144256">
    <property type="component" value="Unassembled WGS sequence"/>
</dbReference>
<dbReference type="GO" id="GO:0003700">
    <property type="term" value="F:DNA-binding transcription factor activity"/>
    <property type="evidence" value="ECO:0007669"/>
    <property type="project" value="InterPro"/>
</dbReference>
<dbReference type="Gene3D" id="1.10.10.10">
    <property type="entry name" value="Winged helix-like DNA-binding domain superfamily/Winged helix DNA-binding domain"/>
    <property type="match status" value="1"/>
</dbReference>
<dbReference type="PANTHER" id="PTHR30363:SF44">
    <property type="entry name" value="AGA OPERON TRANSCRIPTIONAL REPRESSOR-RELATED"/>
    <property type="match status" value="1"/>
</dbReference>
<evidence type="ECO:0000313" key="6">
    <source>
        <dbReference type="Proteomes" id="UP001144256"/>
    </source>
</evidence>
<proteinExistence type="predicted"/>
<accession>A0A9W6DDH2</accession>
<keyword evidence="3" id="KW-0804">Transcription</keyword>
<gene>
    <name evidence="5" type="ORF">SH1V18_06350</name>
</gene>
<evidence type="ECO:0000313" key="5">
    <source>
        <dbReference type="EMBL" id="GKX28155.1"/>
    </source>
</evidence>
<feature type="domain" description="HTH deoR-type" evidence="4">
    <location>
        <begin position="3"/>
        <end position="58"/>
    </location>
</feature>
<dbReference type="SUPFAM" id="SSF46785">
    <property type="entry name" value="Winged helix' DNA-binding domain"/>
    <property type="match status" value="1"/>
</dbReference>
<dbReference type="InterPro" id="IPR036388">
    <property type="entry name" value="WH-like_DNA-bd_sf"/>
</dbReference>
<dbReference type="PRINTS" id="PR00037">
    <property type="entry name" value="HTHLACR"/>
</dbReference>
<comment type="caution">
    <text evidence="5">The sequence shown here is derived from an EMBL/GenBank/DDBJ whole genome shotgun (WGS) entry which is preliminary data.</text>
</comment>
<name>A0A9W6DDH2_9FIRM</name>
<reference evidence="5" key="1">
    <citation type="submission" date="2022-06" db="EMBL/GenBank/DDBJ databases">
        <title>Vallitalea longa sp. nov., an anaerobic bacterium isolated from marine sediment.</title>
        <authorList>
            <person name="Hirano S."/>
            <person name="Terahara T."/>
            <person name="Mori K."/>
            <person name="Hamada M."/>
            <person name="Matsumoto R."/>
            <person name="Kobayashi T."/>
        </authorList>
    </citation>
    <scope>NUCLEOTIDE SEQUENCE</scope>
    <source>
        <strain evidence="5">SH18-1</strain>
    </source>
</reference>
<dbReference type="InterPro" id="IPR001034">
    <property type="entry name" value="DeoR_HTH"/>
</dbReference>
<evidence type="ECO:0000256" key="2">
    <source>
        <dbReference type="ARBA" id="ARBA00023125"/>
    </source>
</evidence>
<protein>
    <submittedName>
        <fullName evidence="5">GntR family transcriptional regulator</fullName>
    </submittedName>
</protein>
<keyword evidence="2" id="KW-0238">DNA-binding</keyword>
<dbReference type="InterPro" id="IPR018356">
    <property type="entry name" value="Tscrpt_reg_HTH_DeoR_CS"/>
</dbReference>
<dbReference type="SUPFAM" id="SSF100950">
    <property type="entry name" value="NagB/RpiA/CoA transferase-like"/>
    <property type="match status" value="1"/>
</dbReference>
<dbReference type="EMBL" id="BRLB01000001">
    <property type="protein sequence ID" value="GKX28155.1"/>
    <property type="molecule type" value="Genomic_DNA"/>
</dbReference>
<dbReference type="RefSeq" id="WP_281812167.1">
    <property type="nucleotide sequence ID" value="NZ_BRLB01000001.1"/>
</dbReference>
<evidence type="ECO:0000259" key="4">
    <source>
        <dbReference type="PROSITE" id="PS51000"/>
    </source>
</evidence>
<evidence type="ECO:0000256" key="1">
    <source>
        <dbReference type="ARBA" id="ARBA00023015"/>
    </source>
</evidence>
<dbReference type="Gene3D" id="3.40.50.1360">
    <property type="match status" value="1"/>
</dbReference>
<evidence type="ECO:0000256" key="3">
    <source>
        <dbReference type="ARBA" id="ARBA00023163"/>
    </source>
</evidence>
<dbReference type="InterPro" id="IPR014036">
    <property type="entry name" value="DeoR-like_C"/>
</dbReference>
<sequence>MFGMERLQAIRESLYKNGSVEVVNLSKMLSVSEMTIRRDLDKLEKEGLIVKTYGGAILKKDKTEENSLDDKNEKNKLHLKIAKMASQLIEDNEVVFIGGGSILYELLDYLKEKKGLVVVTNNINIAMKIMSYKTVKVIITAGEIDPATGDIFGYETIHSLDNILIEKAFVSVDGIDSELGYTTNTKEYLELYEVIKKISNRVVLVAEHKQYGKRGLKRIAQLDEIKEIVADKNIPDMFKEYYFNNDIKLYASMVDNNGL</sequence>
<dbReference type="Pfam" id="PF08220">
    <property type="entry name" value="HTH_DeoR"/>
    <property type="match status" value="1"/>
</dbReference>
<organism evidence="5 6">
    <name type="scientific">Vallitalea longa</name>
    <dbReference type="NCBI Taxonomy" id="2936439"/>
    <lineage>
        <taxon>Bacteria</taxon>
        <taxon>Bacillati</taxon>
        <taxon>Bacillota</taxon>
        <taxon>Clostridia</taxon>
        <taxon>Lachnospirales</taxon>
        <taxon>Vallitaleaceae</taxon>
        <taxon>Vallitalea</taxon>
    </lineage>
</organism>
<dbReference type="PROSITE" id="PS51000">
    <property type="entry name" value="HTH_DEOR_2"/>
    <property type="match status" value="1"/>
</dbReference>
<keyword evidence="1" id="KW-0805">Transcription regulation</keyword>
<dbReference type="InterPro" id="IPR050313">
    <property type="entry name" value="Carb_Metab_HTH_regulators"/>
</dbReference>
<dbReference type="InterPro" id="IPR036390">
    <property type="entry name" value="WH_DNA-bd_sf"/>
</dbReference>
<dbReference type="SMART" id="SM01134">
    <property type="entry name" value="DeoRC"/>
    <property type="match status" value="1"/>
</dbReference>